<keyword evidence="3" id="KW-1185">Reference proteome</keyword>
<feature type="region of interest" description="Disordered" evidence="1">
    <location>
        <begin position="1"/>
        <end position="108"/>
    </location>
</feature>
<dbReference type="EMBL" id="SRXU01000001">
    <property type="protein sequence ID" value="TGX45731.1"/>
    <property type="molecule type" value="Genomic_DNA"/>
</dbReference>
<dbReference type="RefSeq" id="WP_135981833.1">
    <property type="nucleotide sequence ID" value="NZ_JAASQM010000001.1"/>
</dbReference>
<proteinExistence type="predicted"/>
<dbReference type="AlphaFoldDB" id="A0A4S1WQV2"/>
<evidence type="ECO:0000313" key="2">
    <source>
        <dbReference type="EMBL" id="TGX45731.1"/>
    </source>
</evidence>
<feature type="compositionally biased region" description="Low complexity" evidence="1">
    <location>
        <begin position="36"/>
        <end position="62"/>
    </location>
</feature>
<dbReference type="OrthoDB" id="5852at2"/>
<reference evidence="2 3" key="1">
    <citation type="submission" date="2019-04" db="EMBL/GenBank/DDBJ databases">
        <title>Sphingomonas psychrotolerans sp. nov., isolated from soil in the Tianshan Mountains, Xinjiang, China.</title>
        <authorList>
            <person name="Luo Y."/>
            <person name="Sheng H."/>
        </authorList>
    </citation>
    <scope>NUCLEOTIDE SEQUENCE [LARGE SCALE GENOMIC DNA]</scope>
    <source>
        <strain evidence="2 3">KIS18-15</strain>
    </source>
</reference>
<dbReference type="Proteomes" id="UP000309848">
    <property type="component" value="Unassembled WGS sequence"/>
</dbReference>
<sequence>MQIPRTNPLNADRLRMTPLERAMGRFMRSPEGHDAGAGNAAGDADATDSAAEGKTDGNAVGAGDDDASVLGGAGEGGEGEKGEADKGEGGESSDKGADPGPPEKYELTAPEGFTLDAESLAEAEPIFRELNLSNDQAQKLMPAAAKFAERIVAQQQVGLQQQAANQRREWADAFAADRDIGGANKDATVAAAARAFDHYGLKKGEGLRLFLDESGLGNHPDLIRFVAGVGRDLAEGSFERGDVAVVPKAPEQKLYGQEFQPKT</sequence>
<evidence type="ECO:0008006" key="4">
    <source>
        <dbReference type="Google" id="ProtNLM"/>
    </source>
</evidence>
<evidence type="ECO:0000313" key="3">
    <source>
        <dbReference type="Proteomes" id="UP000309848"/>
    </source>
</evidence>
<comment type="caution">
    <text evidence="2">The sequence shown here is derived from an EMBL/GenBank/DDBJ whole genome shotgun (WGS) entry which is preliminary data.</text>
</comment>
<evidence type="ECO:0000256" key="1">
    <source>
        <dbReference type="SAM" id="MobiDB-lite"/>
    </source>
</evidence>
<gene>
    <name evidence="2" type="ORF">E5A74_00680</name>
</gene>
<organism evidence="2 3">
    <name type="scientific">Sphingomonas naasensis</name>
    <dbReference type="NCBI Taxonomy" id="1344951"/>
    <lineage>
        <taxon>Bacteria</taxon>
        <taxon>Pseudomonadati</taxon>
        <taxon>Pseudomonadota</taxon>
        <taxon>Alphaproteobacteria</taxon>
        <taxon>Sphingomonadales</taxon>
        <taxon>Sphingomonadaceae</taxon>
        <taxon>Sphingomonas</taxon>
    </lineage>
</organism>
<feature type="compositionally biased region" description="Basic and acidic residues" evidence="1">
    <location>
        <begin position="78"/>
        <end position="106"/>
    </location>
</feature>
<accession>A0A4S1WQV2</accession>
<name>A0A4S1WQV2_9SPHN</name>
<protein>
    <recommendedName>
        <fullName evidence="4">Peptidase</fullName>
    </recommendedName>
</protein>